<dbReference type="NCBIfam" id="NF040495">
    <property type="entry name" value="tranport_ArsG"/>
    <property type="match status" value="1"/>
</dbReference>
<dbReference type="KEGG" id="rml:FF011L_33900"/>
<evidence type="ECO:0000256" key="1">
    <source>
        <dbReference type="SAM" id="Phobius"/>
    </source>
</evidence>
<sequence length="228" mass="24170">MNSYWLVAGSALWLGILTSISPCPLATNIAAISYVSRSLGQSWKTVASSLLYTLGRVLAYSVLGALVVASLLSAPGLAVGLQKYLNLFLGPLLVIVGMILLGLIELPMTSGQGIQRLREKFENLGFIGSALLGILFALSFCPVSAALFFGSLIPLAVKNDSSVFLPALYGVGTGVPVLLFALLLVFGKQSFSSFFQKVTSAETWLRRLTGGSILAVGIYITVQQIYLS</sequence>
<name>A0A517MIA3_9BACT</name>
<proteinExistence type="predicted"/>
<keyword evidence="1" id="KW-1133">Transmembrane helix</keyword>
<evidence type="ECO:0000313" key="4">
    <source>
        <dbReference type="Proteomes" id="UP000320672"/>
    </source>
</evidence>
<keyword evidence="4" id="KW-1185">Reference proteome</keyword>
<dbReference type="OrthoDB" id="43562at2"/>
<dbReference type="EMBL" id="CP036262">
    <property type="protein sequence ID" value="QDS94611.1"/>
    <property type="molecule type" value="Genomic_DNA"/>
</dbReference>
<feature type="domain" description="Urease accessory protein UreH-like transmembrane" evidence="2">
    <location>
        <begin position="11"/>
        <end position="199"/>
    </location>
</feature>
<keyword evidence="1" id="KW-0472">Membrane</keyword>
<dbReference type="RefSeq" id="WP_145352618.1">
    <property type="nucleotide sequence ID" value="NZ_CP036262.1"/>
</dbReference>
<feature type="transmembrane region" description="Helical" evidence="1">
    <location>
        <begin position="84"/>
        <end position="104"/>
    </location>
</feature>
<organism evidence="3 4">
    <name type="scientific">Roseimaritima multifibrata</name>
    <dbReference type="NCBI Taxonomy" id="1930274"/>
    <lineage>
        <taxon>Bacteria</taxon>
        <taxon>Pseudomonadati</taxon>
        <taxon>Planctomycetota</taxon>
        <taxon>Planctomycetia</taxon>
        <taxon>Pirellulales</taxon>
        <taxon>Pirellulaceae</taxon>
        <taxon>Roseimaritima</taxon>
    </lineage>
</organism>
<reference evidence="3 4" key="1">
    <citation type="submission" date="2019-02" db="EMBL/GenBank/DDBJ databases">
        <title>Deep-cultivation of Planctomycetes and their phenomic and genomic characterization uncovers novel biology.</title>
        <authorList>
            <person name="Wiegand S."/>
            <person name="Jogler M."/>
            <person name="Boedeker C."/>
            <person name="Pinto D."/>
            <person name="Vollmers J."/>
            <person name="Rivas-Marin E."/>
            <person name="Kohn T."/>
            <person name="Peeters S.H."/>
            <person name="Heuer A."/>
            <person name="Rast P."/>
            <person name="Oberbeckmann S."/>
            <person name="Bunk B."/>
            <person name="Jeske O."/>
            <person name="Meyerdierks A."/>
            <person name="Storesund J.E."/>
            <person name="Kallscheuer N."/>
            <person name="Luecker S."/>
            <person name="Lage O.M."/>
            <person name="Pohl T."/>
            <person name="Merkel B.J."/>
            <person name="Hornburger P."/>
            <person name="Mueller R.-W."/>
            <person name="Bruemmer F."/>
            <person name="Labrenz M."/>
            <person name="Spormann A.M."/>
            <person name="Op den Camp H."/>
            <person name="Overmann J."/>
            <person name="Amann R."/>
            <person name="Jetten M.S.M."/>
            <person name="Mascher T."/>
            <person name="Medema M.H."/>
            <person name="Devos D.P."/>
            <person name="Kaster A.-K."/>
            <person name="Ovreas L."/>
            <person name="Rohde M."/>
            <person name="Galperin M.Y."/>
            <person name="Jogler C."/>
        </authorList>
    </citation>
    <scope>NUCLEOTIDE SEQUENCE [LARGE SCALE GENOMIC DNA]</scope>
    <source>
        <strain evidence="3 4">FF011L</strain>
    </source>
</reference>
<evidence type="ECO:0000313" key="3">
    <source>
        <dbReference type="EMBL" id="QDS94611.1"/>
    </source>
</evidence>
<keyword evidence="1 3" id="KW-0812">Transmembrane</keyword>
<feature type="transmembrane region" description="Helical" evidence="1">
    <location>
        <begin position="57"/>
        <end position="78"/>
    </location>
</feature>
<feature type="transmembrane region" description="Helical" evidence="1">
    <location>
        <begin position="124"/>
        <end position="157"/>
    </location>
</feature>
<feature type="transmembrane region" description="Helical" evidence="1">
    <location>
        <begin position="208"/>
        <end position="227"/>
    </location>
</feature>
<dbReference type="Pfam" id="PF13386">
    <property type="entry name" value="DsbD_2"/>
    <property type="match status" value="1"/>
</dbReference>
<dbReference type="AlphaFoldDB" id="A0A517MIA3"/>
<dbReference type="Proteomes" id="UP000320672">
    <property type="component" value="Chromosome"/>
</dbReference>
<feature type="transmembrane region" description="Helical" evidence="1">
    <location>
        <begin position="163"/>
        <end position="187"/>
    </location>
</feature>
<evidence type="ECO:0000259" key="2">
    <source>
        <dbReference type="Pfam" id="PF13386"/>
    </source>
</evidence>
<dbReference type="PANTHER" id="PTHR31272:SF4">
    <property type="entry name" value="CYTOCHROME C-TYPE BIOGENESIS PROTEIN HI_1454-RELATED"/>
    <property type="match status" value="1"/>
</dbReference>
<dbReference type="InterPro" id="IPR039447">
    <property type="entry name" value="UreH-like_TM_dom"/>
</dbReference>
<protein>
    <submittedName>
        <fullName evidence="3">Cytochrome C biogenesis protein transmembrane region</fullName>
    </submittedName>
</protein>
<gene>
    <name evidence="3" type="ORF">FF011L_33900</name>
</gene>
<dbReference type="InterPro" id="IPR051790">
    <property type="entry name" value="Cytochrome_c-biogenesis_DsbD"/>
</dbReference>
<accession>A0A517MIA3</accession>
<feature type="transmembrane region" description="Helical" evidence="1">
    <location>
        <begin position="12"/>
        <end position="36"/>
    </location>
</feature>
<dbReference type="PANTHER" id="PTHR31272">
    <property type="entry name" value="CYTOCHROME C-TYPE BIOGENESIS PROTEIN HI_1454-RELATED"/>
    <property type="match status" value="1"/>
</dbReference>